<proteinExistence type="predicted"/>
<reference evidence="1 2" key="1">
    <citation type="submission" date="2023-01" db="EMBL/GenBank/DDBJ databases">
        <authorList>
            <person name="Kreplak J."/>
        </authorList>
    </citation>
    <scope>NUCLEOTIDE SEQUENCE [LARGE SCALE GENOMIC DNA]</scope>
</reference>
<dbReference type="AlphaFoldDB" id="A0AAV1AS65"/>
<organism evidence="1 2">
    <name type="scientific">Vicia faba</name>
    <name type="common">Broad bean</name>
    <name type="synonym">Faba vulgaris</name>
    <dbReference type="NCBI Taxonomy" id="3906"/>
    <lineage>
        <taxon>Eukaryota</taxon>
        <taxon>Viridiplantae</taxon>
        <taxon>Streptophyta</taxon>
        <taxon>Embryophyta</taxon>
        <taxon>Tracheophyta</taxon>
        <taxon>Spermatophyta</taxon>
        <taxon>Magnoliopsida</taxon>
        <taxon>eudicotyledons</taxon>
        <taxon>Gunneridae</taxon>
        <taxon>Pentapetalae</taxon>
        <taxon>rosids</taxon>
        <taxon>fabids</taxon>
        <taxon>Fabales</taxon>
        <taxon>Fabaceae</taxon>
        <taxon>Papilionoideae</taxon>
        <taxon>50 kb inversion clade</taxon>
        <taxon>NPAAA clade</taxon>
        <taxon>Hologalegina</taxon>
        <taxon>IRL clade</taxon>
        <taxon>Fabeae</taxon>
        <taxon>Vicia</taxon>
    </lineage>
</organism>
<accession>A0AAV1AS65</accession>
<evidence type="ECO:0000313" key="2">
    <source>
        <dbReference type="Proteomes" id="UP001157006"/>
    </source>
</evidence>
<evidence type="ECO:0000313" key="1">
    <source>
        <dbReference type="EMBL" id="CAI8612606.1"/>
    </source>
</evidence>
<gene>
    <name evidence="1" type="ORF">VFH_V042400</name>
</gene>
<sequence length="88" mass="10038">MSKKFEIPKDVGGMLESWLNKVKEDRHVGNNITIVEPSGGTFSIKKIWLTNMNPEKIRKMEAIIVELMEFSDSSDSELDEDSLHCLLI</sequence>
<keyword evidence="2" id="KW-1185">Reference proteome</keyword>
<name>A0AAV1AS65_VICFA</name>
<dbReference type="Proteomes" id="UP001157006">
    <property type="component" value="Chromosome 5"/>
</dbReference>
<protein>
    <submittedName>
        <fullName evidence="1">Uncharacterized protein</fullName>
    </submittedName>
</protein>
<dbReference type="EMBL" id="OX451740">
    <property type="protein sequence ID" value="CAI8612606.1"/>
    <property type="molecule type" value="Genomic_DNA"/>
</dbReference>